<feature type="domain" description="C2" evidence="4">
    <location>
        <begin position="1"/>
        <end position="104"/>
    </location>
</feature>
<dbReference type="PANTHER" id="PTHR45911:SF4">
    <property type="entry name" value="MULTIPLE C2 AND TRANSMEMBRANE DOMAIN-CONTAINING PROTEIN"/>
    <property type="match status" value="1"/>
</dbReference>
<evidence type="ECO:0000256" key="2">
    <source>
        <dbReference type="ARBA" id="ARBA00022837"/>
    </source>
</evidence>
<evidence type="ECO:0000256" key="1">
    <source>
        <dbReference type="ARBA" id="ARBA00022723"/>
    </source>
</evidence>
<keyword evidence="3" id="KW-0472">Membrane</keyword>
<accession>A0A7S2V0G6</accession>
<keyword evidence="3" id="KW-0812">Transmembrane</keyword>
<dbReference type="PROSITE" id="PS50004">
    <property type="entry name" value="C2"/>
    <property type="match status" value="1"/>
</dbReference>
<dbReference type="AlphaFoldDB" id="A0A7S2V0G6"/>
<dbReference type="GO" id="GO:0005509">
    <property type="term" value="F:calcium ion binding"/>
    <property type="evidence" value="ECO:0007669"/>
    <property type="project" value="TreeGrafter"/>
</dbReference>
<evidence type="ECO:0000256" key="3">
    <source>
        <dbReference type="SAM" id="Phobius"/>
    </source>
</evidence>
<dbReference type="Gene3D" id="2.90.10.10">
    <property type="entry name" value="Bulb-type lectin domain"/>
    <property type="match status" value="1"/>
</dbReference>
<evidence type="ECO:0000313" key="5">
    <source>
        <dbReference type="EMBL" id="CAD9862613.1"/>
    </source>
</evidence>
<keyword evidence="1" id="KW-0479">Metal-binding</keyword>
<proteinExistence type="predicted"/>
<organism evidence="5">
    <name type="scientific">Fibrocapsa japonica</name>
    <dbReference type="NCBI Taxonomy" id="94617"/>
    <lineage>
        <taxon>Eukaryota</taxon>
        <taxon>Sar</taxon>
        <taxon>Stramenopiles</taxon>
        <taxon>Ochrophyta</taxon>
        <taxon>Raphidophyceae</taxon>
        <taxon>Chattonellales</taxon>
        <taxon>Chattonellaceae</taxon>
        <taxon>Fibrocapsa</taxon>
    </lineage>
</organism>
<dbReference type="InterPro" id="IPR000008">
    <property type="entry name" value="C2_dom"/>
</dbReference>
<dbReference type="SMART" id="SM00239">
    <property type="entry name" value="C2"/>
    <property type="match status" value="1"/>
</dbReference>
<dbReference type="GO" id="GO:0016020">
    <property type="term" value="C:membrane"/>
    <property type="evidence" value="ECO:0007669"/>
    <property type="project" value="TreeGrafter"/>
</dbReference>
<dbReference type="Gene3D" id="2.60.40.150">
    <property type="entry name" value="C2 domain"/>
    <property type="match status" value="1"/>
</dbReference>
<sequence>MAGKYIIQALEGKNIKGVDFLGGASDAYLVLKLNGKEVGRTDVKNDSKDPKWNKTITIDVPSGKSNVLVVDCMDQNKMKDDVLIGSAKITLSESKQAAWYPLKTAKNEAVGEVRLAYQFTPAGKKPVTAAEAATSAKKESGFLVFLQEYGWILYILALVGVTVWKFVFASSKARLPIESGLKILPGDYIASTSHALLFKDDCSLELYNGVEPVEGTATWTNGVKASNCKKNSWATLTDEDQLTVFKSKKVYWSSNVADLPEFDGLM</sequence>
<keyword evidence="2" id="KW-0106">Calcium</keyword>
<dbReference type="PANTHER" id="PTHR45911">
    <property type="entry name" value="C2 DOMAIN-CONTAINING PROTEIN"/>
    <property type="match status" value="1"/>
</dbReference>
<reference evidence="5" key="1">
    <citation type="submission" date="2021-01" db="EMBL/GenBank/DDBJ databases">
        <authorList>
            <person name="Corre E."/>
            <person name="Pelletier E."/>
            <person name="Niang G."/>
            <person name="Scheremetjew M."/>
            <person name="Finn R."/>
            <person name="Kale V."/>
            <person name="Holt S."/>
            <person name="Cochrane G."/>
            <person name="Meng A."/>
            <person name="Brown T."/>
            <person name="Cohen L."/>
        </authorList>
    </citation>
    <scope>NUCLEOTIDE SEQUENCE</scope>
    <source>
        <strain evidence="5">CCMP1661</strain>
    </source>
</reference>
<name>A0A7S2V0G6_9STRA</name>
<dbReference type="CDD" id="cd00030">
    <property type="entry name" value="C2"/>
    <property type="match status" value="1"/>
</dbReference>
<keyword evidence="3" id="KW-1133">Transmembrane helix</keyword>
<dbReference type="InterPro" id="IPR036426">
    <property type="entry name" value="Bulb-type_lectin_dom_sf"/>
</dbReference>
<dbReference type="EMBL" id="HBHR01010725">
    <property type="protein sequence ID" value="CAD9862613.1"/>
    <property type="molecule type" value="Transcribed_RNA"/>
</dbReference>
<dbReference type="SUPFAM" id="SSF49562">
    <property type="entry name" value="C2 domain (Calcium/lipid-binding domain, CaLB)"/>
    <property type="match status" value="1"/>
</dbReference>
<protein>
    <recommendedName>
        <fullName evidence="4">C2 domain-containing protein</fullName>
    </recommendedName>
</protein>
<gene>
    <name evidence="5" type="ORF">FJAP1339_LOCUS5145</name>
</gene>
<feature type="transmembrane region" description="Helical" evidence="3">
    <location>
        <begin position="149"/>
        <end position="168"/>
    </location>
</feature>
<dbReference type="Pfam" id="PF00168">
    <property type="entry name" value="C2"/>
    <property type="match status" value="1"/>
</dbReference>
<evidence type="ECO:0000259" key="4">
    <source>
        <dbReference type="PROSITE" id="PS50004"/>
    </source>
</evidence>
<dbReference type="InterPro" id="IPR035892">
    <property type="entry name" value="C2_domain_sf"/>
</dbReference>
<dbReference type="SUPFAM" id="SSF51110">
    <property type="entry name" value="alpha-D-mannose-specific plant lectins"/>
    <property type="match status" value="1"/>
</dbReference>